<proteinExistence type="predicted"/>
<evidence type="ECO:0000313" key="3">
    <source>
        <dbReference type="Proteomes" id="UP000221165"/>
    </source>
</evidence>
<feature type="region of interest" description="Disordered" evidence="1">
    <location>
        <begin position="28"/>
        <end position="69"/>
    </location>
</feature>
<dbReference type="EMBL" id="MIGC01003299">
    <property type="protein sequence ID" value="PHJ19670.1"/>
    <property type="molecule type" value="Genomic_DNA"/>
</dbReference>
<feature type="region of interest" description="Disordered" evidence="1">
    <location>
        <begin position="166"/>
        <end position="203"/>
    </location>
</feature>
<dbReference type="VEuPathDB" id="ToxoDB:CSUI_006509"/>
<name>A0A2C6KGQ0_9APIC</name>
<feature type="non-terminal residue" evidence="2">
    <location>
        <position position="203"/>
    </location>
</feature>
<comment type="caution">
    <text evidence="2">The sequence shown here is derived from an EMBL/GenBank/DDBJ whole genome shotgun (WGS) entry which is preliminary data.</text>
</comment>
<reference evidence="2 3" key="1">
    <citation type="journal article" date="2017" name="Int. J. Parasitol.">
        <title>The genome of the protozoan parasite Cystoisospora suis and a reverse vaccinology approach to identify vaccine candidates.</title>
        <authorList>
            <person name="Palmieri N."/>
            <person name="Shrestha A."/>
            <person name="Ruttkowski B."/>
            <person name="Beck T."/>
            <person name="Vogl C."/>
            <person name="Tomley F."/>
            <person name="Blake D.P."/>
            <person name="Joachim A."/>
        </authorList>
    </citation>
    <scope>NUCLEOTIDE SEQUENCE [LARGE SCALE GENOMIC DNA]</scope>
    <source>
        <strain evidence="2 3">Wien I</strain>
    </source>
</reference>
<feature type="compositionally biased region" description="Pro residues" evidence="1">
    <location>
        <begin position="190"/>
        <end position="203"/>
    </location>
</feature>
<gene>
    <name evidence="2" type="ORF">CSUI_006509</name>
</gene>
<protein>
    <submittedName>
        <fullName evidence="2">Uncharacterized protein</fullName>
    </submittedName>
</protein>
<organism evidence="2 3">
    <name type="scientific">Cystoisospora suis</name>
    <dbReference type="NCBI Taxonomy" id="483139"/>
    <lineage>
        <taxon>Eukaryota</taxon>
        <taxon>Sar</taxon>
        <taxon>Alveolata</taxon>
        <taxon>Apicomplexa</taxon>
        <taxon>Conoidasida</taxon>
        <taxon>Coccidia</taxon>
        <taxon>Eucoccidiorida</taxon>
        <taxon>Eimeriorina</taxon>
        <taxon>Sarcocystidae</taxon>
        <taxon>Cystoisospora</taxon>
    </lineage>
</organism>
<dbReference type="GeneID" id="94429876"/>
<sequence length="203" mass="22340">MFASLLEHPLKMRGSLRLEKKKVLFLSSTTSSSPGRSLSPLFGEQASAPPRRPLRQTEDRSSSSPSFSAPAIHTPVTVTSSTWCLSRGCVCKAPSTSSLCTSLFPVLESRRYTTLMRKLSRFKEAGNRQGFSREKVSQSHFTLLPCRRDISQPLLQSVFFFSSTAGSSPSSSSHLHRLPQNSPKRHASPSPSPPPPRRMPVLS</sequence>
<keyword evidence="3" id="KW-1185">Reference proteome</keyword>
<dbReference type="Proteomes" id="UP000221165">
    <property type="component" value="Unassembled WGS sequence"/>
</dbReference>
<dbReference type="RefSeq" id="XP_067921368.1">
    <property type="nucleotide sequence ID" value="XM_068066665.1"/>
</dbReference>
<evidence type="ECO:0000313" key="2">
    <source>
        <dbReference type="EMBL" id="PHJ19670.1"/>
    </source>
</evidence>
<dbReference type="AlphaFoldDB" id="A0A2C6KGQ0"/>
<evidence type="ECO:0000256" key="1">
    <source>
        <dbReference type="SAM" id="MobiDB-lite"/>
    </source>
</evidence>
<accession>A0A2C6KGQ0</accession>
<feature type="compositionally biased region" description="Low complexity" evidence="1">
    <location>
        <begin position="28"/>
        <end position="43"/>
    </location>
</feature>